<dbReference type="EnsemblMetazoa" id="XM_011406300.1">
    <property type="protein sequence ID" value="XP_011404602.1"/>
    <property type="gene ID" value="LOC105313128"/>
</dbReference>
<feature type="transmembrane region" description="Helical" evidence="5">
    <location>
        <begin position="160"/>
        <end position="179"/>
    </location>
</feature>
<keyword evidence="7" id="KW-1185">Reference proteome</keyword>
<feature type="transmembrane region" description="Helical" evidence="5">
    <location>
        <begin position="248"/>
        <end position="269"/>
    </location>
</feature>
<dbReference type="InterPro" id="IPR036259">
    <property type="entry name" value="MFS_trans_sf"/>
</dbReference>
<evidence type="ECO:0000256" key="3">
    <source>
        <dbReference type="ARBA" id="ARBA00022989"/>
    </source>
</evidence>
<keyword evidence="4 5" id="KW-0472">Membrane</keyword>
<dbReference type="RefSeq" id="XP_011404602.1">
    <property type="nucleotide sequence ID" value="XM_011406300.1"/>
</dbReference>
<organism evidence="6 7">
    <name type="scientific">Amphimedon queenslandica</name>
    <name type="common">Sponge</name>
    <dbReference type="NCBI Taxonomy" id="400682"/>
    <lineage>
        <taxon>Eukaryota</taxon>
        <taxon>Metazoa</taxon>
        <taxon>Porifera</taxon>
        <taxon>Demospongiae</taxon>
        <taxon>Heteroscleromorpha</taxon>
        <taxon>Haplosclerida</taxon>
        <taxon>Niphatidae</taxon>
        <taxon>Amphimedon</taxon>
    </lineage>
</organism>
<sequence>MSPVEWPGLGLSETWYSWAVSAQSIGIFVGALLFSVFARSFYYKYIIIGSLFVLMSSGVIYGFAVQGWMVITGRFISGIHTGITQSLTRTYIGESSDKVIQMRKEASLKSDEQSSRKTSSLKYTNFFILFTIAVIGLASGPVLGALASQIPSLDPFRWPGYYLIIHSGLLNIFVMLFFCEKWDDVNRRKKLSNIDRNRLKCQKPDQPIQITLIFIFAFVINGWISAIIETLENPVLSGNFGLTIKYQSYIFIATLGMHLLSVIAIWGLYPKVVPSYIKLFSLERCTLSSGIKLSIARIQELC</sequence>
<feature type="transmembrane region" description="Helical" evidence="5">
    <location>
        <begin position="15"/>
        <end position="38"/>
    </location>
</feature>
<dbReference type="AlphaFoldDB" id="A0AAN0IN10"/>
<name>A0AAN0IN10_AMPQE</name>
<feature type="transmembrane region" description="Helical" evidence="5">
    <location>
        <begin position="45"/>
        <end position="65"/>
    </location>
</feature>
<evidence type="ECO:0000256" key="2">
    <source>
        <dbReference type="ARBA" id="ARBA00022692"/>
    </source>
</evidence>
<dbReference type="SUPFAM" id="SSF103473">
    <property type="entry name" value="MFS general substrate transporter"/>
    <property type="match status" value="1"/>
</dbReference>
<dbReference type="InterPro" id="IPR005828">
    <property type="entry name" value="MFS_sugar_transport-like"/>
</dbReference>
<dbReference type="KEGG" id="aqu:105313128"/>
<evidence type="ECO:0000256" key="4">
    <source>
        <dbReference type="ARBA" id="ARBA00023136"/>
    </source>
</evidence>
<comment type="subcellular location">
    <subcellularLocation>
        <location evidence="1">Membrane</location>
    </subcellularLocation>
</comment>
<evidence type="ECO:0000313" key="7">
    <source>
        <dbReference type="Proteomes" id="UP000007879"/>
    </source>
</evidence>
<keyword evidence="3 5" id="KW-1133">Transmembrane helix</keyword>
<evidence type="ECO:0000313" key="6">
    <source>
        <dbReference type="EnsemblMetazoa" id="XP_011404602.1"/>
    </source>
</evidence>
<protein>
    <recommendedName>
        <fullName evidence="8">Major facilitator superfamily (MFS) profile domain-containing protein</fullName>
    </recommendedName>
</protein>
<feature type="transmembrane region" description="Helical" evidence="5">
    <location>
        <begin position="208"/>
        <end position="228"/>
    </location>
</feature>
<dbReference type="Pfam" id="PF00083">
    <property type="entry name" value="Sugar_tr"/>
    <property type="match status" value="1"/>
</dbReference>
<proteinExistence type="predicted"/>
<dbReference type="Gene3D" id="1.20.1250.20">
    <property type="entry name" value="MFS general substrate transporter like domains"/>
    <property type="match status" value="1"/>
</dbReference>
<dbReference type="GO" id="GO:0016020">
    <property type="term" value="C:membrane"/>
    <property type="evidence" value="ECO:0007669"/>
    <property type="project" value="UniProtKB-SubCell"/>
</dbReference>
<evidence type="ECO:0008006" key="8">
    <source>
        <dbReference type="Google" id="ProtNLM"/>
    </source>
</evidence>
<evidence type="ECO:0000256" key="1">
    <source>
        <dbReference type="ARBA" id="ARBA00004370"/>
    </source>
</evidence>
<evidence type="ECO:0000256" key="5">
    <source>
        <dbReference type="SAM" id="Phobius"/>
    </source>
</evidence>
<dbReference type="GO" id="GO:0022857">
    <property type="term" value="F:transmembrane transporter activity"/>
    <property type="evidence" value="ECO:0007669"/>
    <property type="project" value="InterPro"/>
</dbReference>
<keyword evidence="2 5" id="KW-0812">Transmembrane</keyword>
<feature type="transmembrane region" description="Helical" evidence="5">
    <location>
        <begin position="126"/>
        <end position="148"/>
    </location>
</feature>
<dbReference type="Proteomes" id="UP000007879">
    <property type="component" value="Unassembled WGS sequence"/>
</dbReference>
<accession>A0AAN0IN10</accession>
<reference evidence="6" key="2">
    <citation type="submission" date="2024-06" db="UniProtKB">
        <authorList>
            <consortium name="EnsemblMetazoa"/>
        </authorList>
    </citation>
    <scope>IDENTIFICATION</scope>
</reference>
<reference evidence="7" key="1">
    <citation type="journal article" date="2010" name="Nature">
        <title>The Amphimedon queenslandica genome and the evolution of animal complexity.</title>
        <authorList>
            <person name="Srivastava M."/>
            <person name="Simakov O."/>
            <person name="Chapman J."/>
            <person name="Fahey B."/>
            <person name="Gauthier M.E."/>
            <person name="Mitros T."/>
            <person name="Richards G.S."/>
            <person name="Conaco C."/>
            <person name="Dacre M."/>
            <person name="Hellsten U."/>
            <person name="Larroux C."/>
            <person name="Putnam N.H."/>
            <person name="Stanke M."/>
            <person name="Adamska M."/>
            <person name="Darling A."/>
            <person name="Degnan S.M."/>
            <person name="Oakley T.H."/>
            <person name="Plachetzki D.C."/>
            <person name="Zhai Y."/>
            <person name="Adamski M."/>
            <person name="Calcino A."/>
            <person name="Cummins S.F."/>
            <person name="Goodstein D.M."/>
            <person name="Harris C."/>
            <person name="Jackson D.J."/>
            <person name="Leys S.P."/>
            <person name="Shu S."/>
            <person name="Woodcroft B.J."/>
            <person name="Vervoort M."/>
            <person name="Kosik K.S."/>
            <person name="Manning G."/>
            <person name="Degnan B.M."/>
            <person name="Rokhsar D.S."/>
        </authorList>
    </citation>
    <scope>NUCLEOTIDE SEQUENCE [LARGE SCALE GENOMIC DNA]</scope>
</reference>
<feature type="transmembrane region" description="Helical" evidence="5">
    <location>
        <begin position="71"/>
        <end position="92"/>
    </location>
</feature>
<dbReference type="GeneID" id="105313128"/>